<sequence>MQTPCRDTLLIVDDSELNRAILREIFYREYRIEEAENGRRALEVVARQQDRLAALLLDLVMPELDGFGVLEELSRQGLLESIPVFLITAETSADIALQGYENGVMDVISKPITDPSIVRKRVGNAVELFRGRNQLAQLVEEQVQTIKAQSEKLRTANASIIDMLSSVIEFRSGESGQHVRRIRQATRMLLQLLAAEYPAYRLSPEEIEMVASAAAMHDIGKILIPDYILNKPGRLTAEEFEEMKNHTVYGCEILESIPFFQEQELFRYCYDICRHHHERWDGLGYPDGLSGGDIPLWSQVVSLADVYDALVSERVYKKPYPHPVAVEMIRSGECGAFNPLLLGLFLRCADELHQALYLQDETGAAPYSPPVGLGRAAGYHPPEEQRLSDRTLALLERERQKYHWLSEMSGEILFDYDRQSDSVEFTEKYQEVFGDNLRTLHASDHIHRAGQIAPEDLQRIEGELKALTPESALYRTEVQLTVRGGRRVWFELYMRSLWEGESGQVCTGYMGKLSSIDELKRESARWRQRAMHDYLTGLYNRQALETRVSEAIRDPAGSPFSLLFVDLDNFKAVNDTKGHLAGDQLLREIAEKLPQKMRATDMVARIGGDEFAVFLEGMGKEALLAKKAGEVCHFFREELGEQGLGLSASVGCVRYPADGQSYKALLQRADRALYTAKSRGKNQFALYDGEMEGEQYRPSLLFPTED</sequence>
<dbReference type="Gene3D" id="3.30.450.20">
    <property type="entry name" value="PAS domain"/>
    <property type="match status" value="1"/>
</dbReference>
<feature type="domain" description="GGDEF" evidence="5">
    <location>
        <begin position="558"/>
        <end position="689"/>
    </location>
</feature>
<feature type="domain" description="HD-GYP" evidence="6">
    <location>
        <begin position="153"/>
        <end position="361"/>
    </location>
</feature>
<dbReference type="EMBL" id="FQVY01000007">
    <property type="protein sequence ID" value="SHG67236.1"/>
    <property type="molecule type" value="Genomic_DNA"/>
</dbReference>
<proteinExistence type="predicted"/>
<dbReference type="Gene3D" id="3.30.70.270">
    <property type="match status" value="1"/>
</dbReference>
<dbReference type="InterPro" id="IPR001789">
    <property type="entry name" value="Sig_transdc_resp-reg_receiver"/>
</dbReference>
<evidence type="ECO:0000313" key="8">
    <source>
        <dbReference type="Proteomes" id="UP000184089"/>
    </source>
</evidence>
<dbReference type="NCBIfam" id="TIGR00254">
    <property type="entry name" value="GGDEF"/>
    <property type="match status" value="1"/>
</dbReference>
<comment type="function">
    <text evidence="2">May play the central regulatory role in sporulation. It may be an element of the effector pathway responsible for the activation of sporulation genes in response to nutritional stress. Spo0A may act in concert with spo0H (a sigma factor) to control the expression of some genes that are critical to the sporulation process.</text>
</comment>
<dbReference type="InterPro" id="IPR037522">
    <property type="entry name" value="HD_GYP_dom"/>
</dbReference>
<dbReference type="PROSITE" id="PS51832">
    <property type="entry name" value="HD_GYP"/>
    <property type="match status" value="1"/>
</dbReference>
<dbReference type="Proteomes" id="UP000184089">
    <property type="component" value="Unassembled WGS sequence"/>
</dbReference>
<dbReference type="PANTHER" id="PTHR45228:SF4">
    <property type="entry name" value="LIPOPROTEIN"/>
    <property type="match status" value="1"/>
</dbReference>
<dbReference type="Pfam" id="PF00072">
    <property type="entry name" value="Response_reg"/>
    <property type="match status" value="1"/>
</dbReference>
<evidence type="ECO:0000313" key="7">
    <source>
        <dbReference type="EMBL" id="SHG67236.1"/>
    </source>
</evidence>
<dbReference type="SUPFAM" id="SSF55073">
    <property type="entry name" value="Nucleotide cyclase"/>
    <property type="match status" value="1"/>
</dbReference>
<dbReference type="SMART" id="SM00267">
    <property type="entry name" value="GGDEF"/>
    <property type="match status" value="1"/>
</dbReference>
<dbReference type="PROSITE" id="PS50887">
    <property type="entry name" value="GGDEF"/>
    <property type="match status" value="1"/>
</dbReference>
<dbReference type="InterPro" id="IPR035965">
    <property type="entry name" value="PAS-like_dom_sf"/>
</dbReference>
<organism evidence="7 8">
    <name type="scientific">Bittarella massiliensis</name>
    <name type="common">ex Durand et al. 2017</name>
    <dbReference type="NCBI Taxonomy" id="1720313"/>
    <lineage>
        <taxon>Bacteria</taxon>
        <taxon>Bacillati</taxon>
        <taxon>Bacillota</taxon>
        <taxon>Clostridia</taxon>
        <taxon>Eubacteriales</taxon>
        <taxon>Oscillospiraceae</taxon>
        <taxon>Bittarella (ex Durand et al. 2017)</taxon>
    </lineage>
</organism>
<name>A0AAQ1RXD0_9FIRM</name>
<evidence type="ECO:0000259" key="4">
    <source>
        <dbReference type="PROSITE" id="PS50110"/>
    </source>
</evidence>
<dbReference type="InterPro" id="IPR000160">
    <property type="entry name" value="GGDEF_dom"/>
</dbReference>
<evidence type="ECO:0000259" key="6">
    <source>
        <dbReference type="PROSITE" id="PS51832"/>
    </source>
</evidence>
<evidence type="ECO:0000256" key="1">
    <source>
        <dbReference type="ARBA" id="ARBA00018672"/>
    </source>
</evidence>
<dbReference type="CDD" id="cd01949">
    <property type="entry name" value="GGDEF"/>
    <property type="match status" value="1"/>
</dbReference>
<feature type="domain" description="Response regulatory" evidence="4">
    <location>
        <begin position="8"/>
        <end position="125"/>
    </location>
</feature>
<evidence type="ECO:0000259" key="5">
    <source>
        <dbReference type="PROSITE" id="PS50887"/>
    </source>
</evidence>
<dbReference type="Gene3D" id="3.40.50.2300">
    <property type="match status" value="1"/>
</dbReference>
<dbReference type="Gene3D" id="1.10.3210.10">
    <property type="entry name" value="Hypothetical protein af1432"/>
    <property type="match status" value="1"/>
</dbReference>
<feature type="modified residue" description="4-aspartylphosphate" evidence="3">
    <location>
        <position position="58"/>
    </location>
</feature>
<dbReference type="InterPro" id="IPR011006">
    <property type="entry name" value="CheY-like_superfamily"/>
</dbReference>
<dbReference type="PROSITE" id="PS50110">
    <property type="entry name" value="RESPONSE_REGULATORY"/>
    <property type="match status" value="1"/>
</dbReference>
<dbReference type="SMART" id="SM00471">
    <property type="entry name" value="HDc"/>
    <property type="match status" value="1"/>
</dbReference>
<comment type="caution">
    <text evidence="7">The sequence shown here is derived from an EMBL/GenBank/DDBJ whole genome shotgun (WGS) entry which is preliminary data.</text>
</comment>
<dbReference type="FunFam" id="3.30.70.270:FF:000001">
    <property type="entry name" value="Diguanylate cyclase domain protein"/>
    <property type="match status" value="1"/>
</dbReference>
<dbReference type="PANTHER" id="PTHR45228">
    <property type="entry name" value="CYCLIC DI-GMP PHOSPHODIESTERASE TM_0186-RELATED"/>
    <property type="match status" value="1"/>
</dbReference>
<dbReference type="SUPFAM" id="SSF52172">
    <property type="entry name" value="CheY-like"/>
    <property type="match status" value="1"/>
</dbReference>
<reference evidence="8" key="1">
    <citation type="submission" date="2016-11" db="EMBL/GenBank/DDBJ databases">
        <authorList>
            <person name="Jaros S."/>
            <person name="Januszkiewicz K."/>
            <person name="Wedrychowicz H."/>
        </authorList>
    </citation>
    <scope>NUCLEOTIDE SEQUENCE [LARGE SCALE GENOMIC DNA]</scope>
    <source>
        <strain evidence="8">DSM 4029</strain>
    </source>
</reference>
<gene>
    <name evidence="7" type="ORF">SAMN05444424_2961</name>
</gene>
<protein>
    <recommendedName>
        <fullName evidence="1">Stage 0 sporulation protein A homolog</fullName>
    </recommendedName>
</protein>
<dbReference type="InterPro" id="IPR052020">
    <property type="entry name" value="Cyclic_di-GMP/3'3'-cGAMP_PDE"/>
</dbReference>
<dbReference type="InterPro" id="IPR003607">
    <property type="entry name" value="HD/PDEase_dom"/>
</dbReference>
<dbReference type="InterPro" id="IPR043128">
    <property type="entry name" value="Rev_trsase/Diguanyl_cyclase"/>
</dbReference>
<dbReference type="GO" id="GO:0000160">
    <property type="term" value="P:phosphorelay signal transduction system"/>
    <property type="evidence" value="ECO:0007669"/>
    <property type="project" value="InterPro"/>
</dbReference>
<dbReference type="SUPFAM" id="SSF55785">
    <property type="entry name" value="PYP-like sensor domain (PAS domain)"/>
    <property type="match status" value="1"/>
</dbReference>
<dbReference type="SMART" id="SM00448">
    <property type="entry name" value="REC"/>
    <property type="match status" value="1"/>
</dbReference>
<evidence type="ECO:0000256" key="2">
    <source>
        <dbReference type="ARBA" id="ARBA00024867"/>
    </source>
</evidence>
<keyword evidence="3" id="KW-0597">Phosphoprotein</keyword>
<dbReference type="AlphaFoldDB" id="A0AAQ1RXD0"/>
<evidence type="ECO:0000256" key="3">
    <source>
        <dbReference type="PROSITE-ProRule" id="PRU00169"/>
    </source>
</evidence>
<dbReference type="InterPro" id="IPR029787">
    <property type="entry name" value="Nucleotide_cyclase"/>
</dbReference>
<dbReference type="RefSeq" id="WP_021661060.1">
    <property type="nucleotide sequence ID" value="NZ_FQVY01000007.1"/>
</dbReference>
<accession>A0AAQ1RXD0</accession>
<dbReference type="SUPFAM" id="SSF109604">
    <property type="entry name" value="HD-domain/PDEase-like"/>
    <property type="match status" value="1"/>
</dbReference>
<dbReference type="CDD" id="cd00077">
    <property type="entry name" value="HDc"/>
    <property type="match status" value="1"/>
</dbReference>
<dbReference type="Pfam" id="PF13487">
    <property type="entry name" value="HD_5"/>
    <property type="match status" value="1"/>
</dbReference>
<dbReference type="Pfam" id="PF00990">
    <property type="entry name" value="GGDEF"/>
    <property type="match status" value="1"/>
</dbReference>